<dbReference type="InterPro" id="IPR009161">
    <property type="entry name" value="6-Pfructokinase_euk"/>
</dbReference>
<dbReference type="FunFam" id="3.40.50.450:FF:000043">
    <property type="entry name" value="ATP-dependent 6-phosphofructokinase, platelet type"/>
    <property type="match status" value="1"/>
</dbReference>
<evidence type="ECO:0000313" key="15">
    <source>
        <dbReference type="EMBL" id="KAG7526730.1"/>
    </source>
</evidence>
<keyword evidence="4 12" id="KW-0808">Transferase</keyword>
<accession>A0AAV6TBF1</accession>
<evidence type="ECO:0000259" key="14">
    <source>
        <dbReference type="Pfam" id="PF00365"/>
    </source>
</evidence>
<keyword evidence="8 12" id="KW-0067">ATP-binding</keyword>
<evidence type="ECO:0000256" key="13">
    <source>
        <dbReference type="PIRNR" id="PIRNR000533"/>
    </source>
</evidence>
<dbReference type="GO" id="GO:0006002">
    <property type="term" value="P:fructose 6-phosphate metabolic process"/>
    <property type="evidence" value="ECO:0007669"/>
    <property type="project" value="TreeGrafter"/>
</dbReference>
<comment type="subcellular location">
    <subcellularLocation>
        <location evidence="12">Cytoplasm</location>
    </subcellularLocation>
</comment>
<dbReference type="GO" id="GO:0048029">
    <property type="term" value="F:monosaccharide binding"/>
    <property type="evidence" value="ECO:0007669"/>
    <property type="project" value="TreeGrafter"/>
</dbReference>
<feature type="binding site" evidence="12">
    <location>
        <position position="570"/>
    </location>
    <ligand>
        <name>beta-D-fructose 2,6-bisphosphate</name>
        <dbReference type="ChEBI" id="CHEBI:58579"/>
        <note>allosteric activator; ligand shared between dimeric partners</note>
    </ligand>
</feature>
<protein>
    <recommendedName>
        <fullName evidence="12">ATP-dependent 6-phosphofructokinase</fullName>
        <shortName evidence="12">ATP-PFK</shortName>
        <shortName evidence="12">Phosphofructokinase</shortName>
        <ecNumber evidence="12">2.7.1.11</ecNumber>
    </recommendedName>
    <alternativeName>
        <fullName evidence="12">Phosphohexokinase</fullName>
    </alternativeName>
</protein>
<dbReference type="FunFam" id="3.40.50.450:FF:000064">
    <property type="entry name" value="Phosphofructokinase, platelet b"/>
    <property type="match status" value="1"/>
</dbReference>
<comment type="cofactor">
    <cofactor evidence="1 12">
        <name>Mg(2+)</name>
        <dbReference type="ChEBI" id="CHEBI:18420"/>
    </cofactor>
</comment>
<feature type="binding site" evidence="12">
    <location>
        <begin position="91"/>
        <end position="92"/>
    </location>
    <ligand>
        <name>ATP</name>
        <dbReference type="ChEBI" id="CHEBI:30616"/>
    </ligand>
</feature>
<dbReference type="Proteomes" id="UP000693946">
    <property type="component" value="Linkage Group LG1"/>
</dbReference>
<feature type="binding site" description="in other chain" evidence="12">
    <location>
        <begin position="167"/>
        <end position="169"/>
    </location>
    <ligand>
        <name>substrate</name>
        <note>ligand shared between dimeric partners</note>
    </ligand>
</feature>
<comment type="subunit">
    <text evidence="12">Homo- and heterotetramers.</text>
</comment>
<dbReference type="InterPro" id="IPR041914">
    <property type="entry name" value="PFK_vert-type"/>
</dbReference>
<evidence type="ECO:0000256" key="5">
    <source>
        <dbReference type="ARBA" id="ARBA00022723"/>
    </source>
</evidence>
<feature type="binding site" description="in other chain" evidence="12">
    <location>
        <begin position="577"/>
        <end position="579"/>
    </location>
    <ligand>
        <name>beta-D-fructose 2,6-bisphosphate</name>
        <dbReference type="ChEBI" id="CHEBI:58579"/>
        <note>allosteric activator; ligand shared between dimeric partners</note>
    </ligand>
</feature>
<evidence type="ECO:0000256" key="4">
    <source>
        <dbReference type="ARBA" id="ARBA00022679"/>
    </source>
</evidence>
<dbReference type="FunFam" id="3.40.50.460:FF:000003">
    <property type="entry name" value="ATP-dependent 6-phosphofructokinase"/>
    <property type="match status" value="1"/>
</dbReference>
<reference evidence="15 16" key="1">
    <citation type="journal article" date="2021" name="Sci. Rep.">
        <title>Chromosome anchoring in Senegalese sole (Solea senegalensis) reveals sex-associated markers and genome rearrangements in flatfish.</title>
        <authorList>
            <person name="Guerrero-Cozar I."/>
            <person name="Gomez-Garrido J."/>
            <person name="Berbel C."/>
            <person name="Martinez-Blanch J.F."/>
            <person name="Alioto T."/>
            <person name="Claros M.G."/>
            <person name="Gagnaire P.A."/>
            <person name="Manchado M."/>
        </authorList>
    </citation>
    <scope>NUCLEOTIDE SEQUENCE [LARGE SCALE GENOMIC DNA]</scope>
    <source>
        <strain evidence="15">Sse05_10M</strain>
    </source>
</reference>
<dbReference type="NCBIfam" id="TIGR02478">
    <property type="entry name" value="6PF1K_euk"/>
    <property type="match status" value="1"/>
</dbReference>
<feature type="binding site" description="in other chain" evidence="12">
    <location>
        <begin position="665"/>
        <end position="668"/>
    </location>
    <ligand>
        <name>beta-D-fructose 2,6-bisphosphate</name>
        <dbReference type="ChEBI" id="CHEBI:58579"/>
        <note>allosteric activator; ligand shared between dimeric partners</note>
    </ligand>
</feature>
<feature type="active site" description="Proton acceptor" evidence="12">
    <location>
        <position position="169"/>
    </location>
</feature>
<keyword evidence="9 12" id="KW-0460">Magnesium</keyword>
<feature type="binding site" evidence="12">
    <location>
        <position position="204"/>
    </location>
    <ligand>
        <name>substrate</name>
        <note>ligand shared between dimeric partners</note>
    </ligand>
</feature>
<dbReference type="GO" id="GO:0042802">
    <property type="term" value="F:identical protein binding"/>
    <property type="evidence" value="ECO:0007669"/>
    <property type="project" value="TreeGrafter"/>
</dbReference>
<organism evidence="15 16">
    <name type="scientific">Solea senegalensis</name>
    <name type="common">Senegalese sole</name>
    <dbReference type="NCBI Taxonomy" id="28829"/>
    <lineage>
        <taxon>Eukaryota</taxon>
        <taxon>Metazoa</taxon>
        <taxon>Chordata</taxon>
        <taxon>Craniata</taxon>
        <taxon>Vertebrata</taxon>
        <taxon>Euteleostomi</taxon>
        <taxon>Actinopterygii</taxon>
        <taxon>Neopterygii</taxon>
        <taxon>Teleostei</taxon>
        <taxon>Neoteleostei</taxon>
        <taxon>Acanthomorphata</taxon>
        <taxon>Carangaria</taxon>
        <taxon>Pleuronectiformes</taxon>
        <taxon>Pleuronectoidei</taxon>
        <taxon>Soleidae</taxon>
        <taxon>Solea</taxon>
    </lineage>
</organism>
<dbReference type="GO" id="GO:0016208">
    <property type="term" value="F:AMP binding"/>
    <property type="evidence" value="ECO:0007669"/>
    <property type="project" value="TreeGrafter"/>
</dbReference>
<keyword evidence="3 12" id="KW-0021">Allosteric enzyme</keyword>
<feature type="binding site" evidence="12">
    <location>
        <position position="28"/>
    </location>
    <ligand>
        <name>ATP</name>
        <dbReference type="ChEBI" id="CHEBI:30616"/>
    </ligand>
</feature>
<keyword evidence="6 12" id="KW-0547">Nucleotide-binding</keyword>
<comment type="caution">
    <text evidence="12">Lacks conserved residue(s) required for the propagation of feature annotation.</text>
</comment>
<dbReference type="GO" id="GO:0046872">
    <property type="term" value="F:metal ion binding"/>
    <property type="evidence" value="ECO:0007669"/>
    <property type="project" value="UniProtKB-KW"/>
</dbReference>
<keyword evidence="5 12" id="KW-0479">Metal-binding</keyword>
<feature type="region of interest" description="C-terminal regulatory PFK domain 2" evidence="12">
    <location>
        <begin position="406"/>
        <end position="788"/>
    </location>
</feature>
<comment type="pathway">
    <text evidence="12 13">Carbohydrate degradation; glycolysis; D-glyceraldehyde 3-phosphate and glycerone phosphate from D-glucose: step 3/4.</text>
</comment>
<dbReference type="GO" id="GO:0016020">
    <property type="term" value="C:membrane"/>
    <property type="evidence" value="ECO:0007669"/>
    <property type="project" value="TreeGrafter"/>
</dbReference>
<comment type="catalytic activity">
    <reaction evidence="11 12 13">
        <text>beta-D-fructose 6-phosphate + ATP = beta-D-fructose 1,6-bisphosphate + ADP + H(+)</text>
        <dbReference type="Rhea" id="RHEA:16109"/>
        <dbReference type="ChEBI" id="CHEBI:15378"/>
        <dbReference type="ChEBI" id="CHEBI:30616"/>
        <dbReference type="ChEBI" id="CHEBI:32966"/>
        <dbReference type="ChEBI" id="CHEBI:57634"/>
        <dbReference type="ChEBI" id="CHEBI:456216"/>
        <dbReference type="EC" id="2.7.1.11"/>
    </reaction>
</comment>
<feature type="binding site" evidence="12">
    <location>
        <begin position="121"/>
        <end position="124"/>
    </location>
    <ligand>
        <name>ATP</name>
        <dbReference type="ChEBI" id="CHEBI:30616"/>
    </ligand>
</feature>
<comment type="function">
    <text evidence="12">Catalyzes the phosphorylation of D-fructose 6-phosphate to fructose 1,6-bisphosphate by ATP, the first committing step of glycolysis.</text>
</comment>
<sequence length="788" mass="86279">MAQPDTKKIFFENLSGAGKAIAVLTSGGDAQGMNAAVRAVVRMGLYVGAKVYFIHEGYQGMVDGGENIREAKWESVSSMLQVGGTVIGSARCKDFRTHEGRLKAALNLVQRGITNLCVIGGDGSLTGANLFREEWSGLLAELVEQGALEADAVQQYSALHIVGMVGSIDNDFCGTDMTIGTDSALHRIIEVVDAIMTTAQSHQRTFVLEVMGRHCGYLALVSALACGADWVLIPEMPPEDGWEEKMCQKLSANRAGMKRLNIIIVAEGAIDRNNKPITTDYIKDLVVKCLGFDTRVTILGHVQRGGTPSAFDRILASRIGVEAVLALLETTANTPACVVSLVGNQSVRVPLMECVQMTQEVQKAMDGKRFEEAVKLRGRSFENNLKTYKLLAHRKPESELPVSNFNVAVLNVGAPAAGMNAAVRSAVRVGISEGHKMFAVSDGFEGFSKGQIREFKWADVGGWTGQGGSLLGTKRTLPAKHVEKIAEQMRKHNINALLIIGGFEAFESLLQLFEARGTYEEFCIPMCMLPSTISNNIPGTDLSIGADTALNAIVETCDRIKQSASGTKRRVFIIETMGGYCGYLATVGGLAAGADAAYIYEEPFDIRDLQANVEHLTEKMKTSIQRGLVLRNENSSENYTTDFIYQLYSEEGKGVFDCRKNVLGHMQQGGAPSPFDRNFGTKISAKAMQWITKKLTETFRQGRVFANTEDTCCLLGMRRRALVFQPVVQLTDDTDFVHRIPKEQWWLKLRPLMKILAKYKTSYDVSDSGQLEHVVHNRPKELDASVAM</sequence>
<dbReference type="GO" id="GO:0061621">
    <property type="term" value="P:canonical glycolysis"/>
    <property type="evidence" value="ECO:0007669"/>
    <property type="project" value="TreeGrafter"/>
</dbReference>
<gene>
    <name evidence="15" type="ORF">JOB18_044529</name>
</gene>
<evidence type="ECO:0000256" key="7">
    <source>
        <dbReference type="ARBA" id="ARBA00022777"/>
    </source>
</evidence>
<feature type="binding site" description="in other chain" evidence="12">
    <location>
        <position position="475"/>
    </location>
    <ligand>
        <name>beta-D-fructose 2,6-bisphosphate</name>
        <dbReference type="ChEBI" id="CHEBI:58579"/>
        <note>allosteric activator; ligand shared between dimeric partners</note>
    </ligand>
</feature>
<name>A0AAV6TBF1_SOLSE</name>
<keyword evidence="7 12" id="KW-0418">Kinase</keyword>
<dbReference type="PANTHER" id="PTHR13697:SF5">
    <property type="entry name" value="ATP-DEPENDENT 6-PHOSPHOFRUCTOKINASE, PLATELET TYPE"/>
    <property type="match status" value="1"/>
</dbReference>
<evidence type="ECO:0000256" key="2">
    <source>
        <dbReference type="ARBA" id="ARBA00022490"/>
    </source>
</evidence>
<comment type="caution">
    <text evidence="15">The sequence shown here is derived from an EMBL/GenBank/DDBJ whole genome shotgun (WGS) entry which is preliminary data.</text>
</comment>
<feature type="binding site" description="in other chain" evidence="12">
    <location>
        <begin position="532"/>
        <end position="536"/>
    </location>
    <ligand>
        <name>beta-D-fructose 2,6-bisphosphate</name>
        <dbReference type="ChEBI" id="CHEBI:58579"/>
        <note>allosteric activator; ligand shared between dimeric partners</note>
    </ligand>
</feature>
<evidence type="ECO:0000256" key="11">
    <source>
        <dbReference type="ARBA" id="ARBA00048070"/>
    </source>
</evidence>
<keyword evidence="2 12" id="KW-0963">Cytoplasm</keyword>
<dbReference type="Pfam" id="PF00365">
    <property type="entry name" value="PFK"/>
    <property type="match status" value="2"/>
</dbReference>
<feature type="domain" description="Phosphofructokinase" evidence="14">
    <location>
        <begin position="21"/>
        <end position="326"/>
    </location>
</feature>
<dbReference type="AlphaFoldDB" id="A0AAV6TBF1"/>
<evidence type="ECO:0000313" key="16">
    <source>
        <dbReference type="Proteomes" id="UP000693946"/>
    </source>
</evidence>
<comment type="similarity">
    <text evidence="13">Belongs to the phosphofructokinase type A (PFKA) family. ATP-dependent PFK group I subfamily. Eukaryotic two domain clade "E" sub-subfamily.</text>
</comment>
<feature type="binding site" description="in other chain" evidence="12">
    <location>
        <begin position="301"/>
        <end position="304"/>
    </location>
    <ligand>
        <name>substrate</name>
        <note>ligand shared between dimeric partners</note>
    </ligand>
</feature>
<dbReference type="GO" id="GO:0003872">
    <property type="term" value="F:6-phosphofructokinase activity"/>
    <property type="evidence" value="ECO:0007669"/>
    <property type="project" value="UniProtKB-UniRule"/>
</dbReference>
<evidence type="ECO:0000256" key="9">
    <source>
        <dbReference type="ARBA" id="ARBA00022842"/>
    </source>
</evidence>
<feature type="domain" description="Phosphofructokinase" evidence="14">
    <location>
        <begin position="406"/>
        <end position="691"/>
    </location>
</feature>
<dbReference type="GO" id="GO:0030388">
    <property type="term" value="P:fructose 1,6-bisphosphate metabolic process"/>
    <property type="evidence" value="ECO:0007669"/>
    <property type="project" value="TreeGrafter"/>
</dbReference>
<evidence type="ECO:0000256" key="3">
    <source>
        <dbReference type="ARBA" id="ARBA00022533"/>
    </source>
</evidence>
<evidence type="ECO:0000256" key="10">
    <source>
        <dbReference type="ARBA" id="ARBA00023152"/>
    </source>
</evidence>
<evidence type="ECO:0000256" key="6">
    <source>
        <dbReference type="ARBA" id="ARBA00022741"/>
    </source>
</evidence>
<dbReference type="HAMAP" id="MF_03184">
    <property type="entry name" value="Phosphofructokinase_I_E"/>
    <property type="match status" value="1"/>
</dbReference>
<dbReference type="InterPro" id="IPR015912">
    <property type="entry name" value="Phosphofructokinase_CS"/>
</dbReference>
<dbReference type="PANTHER" id="PTHR13697">
    <property type="entry name" value="PHOSPHOFRUCTOKINASE"/>
    <property type="match status" value="1"/>
</dbReference>
<dbReference type="GO" id="GO:0005524">
    <property type="term" value="F:ATP binding"/>
    <property type="evidence" value="ECO:0007669"/>
    <property type="project" value="UniProtKB-KW"/>
</dbReference>
<dbReference type="PIRSF" id="PIRSF000533">
    <property type="entry name" value="ATP_PFK_euk"/>
    <property type="match status" value="1"/>
</dbReference>
<dbReference type="EC" id="2.7.1.11" evidence="12"/>
<evidence type="ECO:0000256" key="12">
    <source>
        <dbReference type="HAMAP-Rule" id="MF_03184"/>
    </source>
</evidence>
<dbReference type="GO" id="GO:0070095">
    <property type="term" value="F:fructose-6-phosphate binding"/>
    <property type="evidence" value="ECO:0007669"/>
    <property type="project" value="TreeGrafter"/>
</dbReference>
<dbReference type="PROSITE" id="PS00433">
    <property type="entry name" value="PHOSPHOFRUCTOKINASE"/>
    <property type="match status" value="2"/>
</dbReference>
<feature type="binding site" evidence="12">
    <location>
        <position position="295"/>
    </location>
    <ligand>
        <name>substrate</name>
        <note>ligand shared between dimeric partners</note>
    </ligand>
</feature>
<feature type="binding site" evidence="12">
    <location>
        <position position="659"/>
    </location>
    <ligand>
        <name>beta-D-fructose 2,6-bisphosphate</name>
        <dbReference type="ChEBI" id="CHEBI:58579"/>
        <note>allosteric activator; ligand shared between dimeric partners</note>
    </ligand>
</feature>
<feature type="region of interest" description="N-terminal catalytic PFK domain 1" evidence="12">
    <location>
        <begin position="1"/>
        <end position="393"/>
    </location>
</feature>
<proteinExistence type="inferred from homology"/>
<feature type="binding site" description="in other chain" evidence="12">
    <location>
        <position position="739"/>
    </location>
    <ligand>
        <name>beta-D-fructose 2,6-bisphosphate</name>
        <dbReference type="ChEBI" id="CHEBI:58579"/>
        <note>allosteric activator; ligand shared between dimeric partners</note>
    </ligand>
</feature>
<dbReference type="EMBL" id="JAGKHQ010000001">
    <property type="protein sequence ID" value="KAG7526730.1"/>
    <property type="molecule type" value="Genomic_DNA"/>
</dbReference>
<feature type="binding site" description="in other chain" evidence="12">
    <location>
        <begin position="211"/>
        <end position="213"/>
    </location>
    <ligand>
        <name>substrate</name>
        <note>ligand shared between dimeric partners</note>
    </ligand>
</feature>
<comment type="similarity">
    <text evidence="12">Belongs to the phosphofructokinase type A (PFKA) family. ATP-dependent PFK group I subfamily. Eukaryotic two domain clade 'E' sub-subfamily.</text>
</comment>
<dbReference type="CDD" id="cd00764">
    <property type="entry name" value="Eukaryotic_PFK"/>
    <property type="match status" value="1"/>
</dbReference>
<feature type="binding site" evidence="12">
    <location>
        <position position="122"/>
    </location>
    <ligand>
        <name>Mg(2+)</name>
        <dbReference type="ChEBI" id="CHEBI:18420"/>
        <note>catalytic</note>
    </ligand>
</feature>
<keyword evidence="16" id="KW-1185">Reference proteome</keyword>
<dbReference type="FunFam" id="3.40.50.460:FF:000001">
    <property type="entry name" value="ATP-dependent 6-phosphofructokinase"/>
    <property type="match status" value="1"/>
</dbReference>
<dbReference type="GO" id="GO:0005945">
    <property type="term" value="C:6-phosphofructokinase complex"/>
    <property type="evidence" value="ECO:0007669"/>
    <property type="project" value="TreeGrafter"/>
</dbReference>
<feature type="binding site" description="in other chain" evidence="12">
    <location>
        <position position="633"/>
    </location>
    <ligand>
        <name>beta-D-fructose 2,6-bisphosphate</name>
        <dbReference type="ChEBI" id="CHEBI:58579"/>
        <note>allosteric activator; ligand shared between dimeric partners</note>
    </ligand>
</feature>
<keyword evidence="10 12" id="KW-0324">Glycolysis</keyword>
<comment type="activity regulation">
    <text evidence="12">Allosterically activated by ADP, AMP, or fructose 2,6-bisphosphate, and allosterically inhibited by ATP or citrate.</text>
</comment>
<evidence type="ECO:0000256" key="8">
    <source>
        <dbReference type="ARBA" id="ARBA00022840"/>
    </source>
</evidence>
<feature type="binding site" description="in other chain" evidence="12">
    <location>
        <position position="267"/>
    </location>
    <ligand>
        <name>substrate</name>
        <note>ligand shared between dimeric partners</note>
    </ligand>
</feature>
<dbReference type="InterPro" id="IPR000023">
    <property type="entry name" value="Phosphofructokinase_dom"/>
</dbReference>
<evidence type="ECO:0000256" key="1">
    <source>
        <dbReference type="ARBA" id="ARBA00001946"/>
    </source>
</evidence>